<keyword evidence="6" id="KW-1185">Reference proteome</keyword>
<dbReference type="PRINTS" id="PR00778">
    <property type="entry name" value="HTHARSR"/>
</dbReference>
<evidence type="ECO:0000256" key="1">
    <source>
        <dbReference type="ARBA" id="ARBA00023015"/>
    </source>
</evidence>
<evidence type="ECO:0000256" key="2">
    <source>
        <dbReference type="ARBA" id="ARBA00023125"/>
    </source>
</evidence>
<dbReference type="InterPro" id="IPR001845">
    <property type="entry name" value="HTH_ArsR_DNA-bd_dom"/>
</dbReference>
<dbReference type="SMART" id="SM00418">
    <property type="entry name" value="HTH_ARSR"/>
    <property type="match status" value="1"/>
</dbReference>
<organism evidence="5 6">
    <name type="scientific">Paremcibacter congregatus</name>
    <dbReference type="NCBI Taxonomy" id="2043170"/>
    <lineage>
        <taxon>Bacteria</taxon>
        <taxon>Pseudomonadati</taxon>
        <taxon>Pseudomonadota</taxon>
        <taxon>Alphaproteobacteria</taxon>
        <taxon>Emcibacterales</taxon>
        <taxon>Emcibacteraceae</taxon>
        <taxon>Paremcibacter</taxon>
    </lineage>
</organism>
<keyword evidence="2" id="KW-0238">DNA-binding</keyword>
<feature type="domain" description="HTH arsR-type" evidence="4">
    <location>
        <begin position="10"/>
        <end position="111"/>
    </location>
</feature>
<dbReference type="SUPFAM" id="SSF46785">
    <property type="entry name" value="Winged helix' DNA-binding domain"/>
    <property type="match status" value="1"/>
</dbReference>
<gene>
    <name evidence="5" type="ORF">CRD36_00710</name>
</gene>
<keyword evidence="3" id="KW-0804">Transcription</keyword>
<dbReference type="Proteomes" id="UP000229730">
    <property type="component" value="Unassembled WGS sequence"/>
</dbReference>
<evidence type="ECO:0000256" key="3">
    <source>
        <dbReference type="ARBA" id="ARBA00023163"/>
    </source>
</evidence>
<dbReference type="EMBL" id="PDEM01000007">
    <property type="protein sequence ID" value="PHZ86441.1"/>
    <property type="molecule type" value="Genomic_DNA"/>
</dbReference>
<sequence length="116" mass="13494">MTYQKPHIDISGALSRDAHKVIEALAPRTRWEIFEHVTRRAYSVGEIARLMPVSRPAVSQHLKILKDVGLVQEEVDGVRHIFRADPRQLAVLRRWLDGFWDQALDNMKHLMETQDD</sequence>
<reference evidence="5 6" key="1">
    <citation type="submission" date="2017-10" db="EMBL/GenBank/DDBJ databases">
        <title>Frigbacter circumglobatus gen. nov. sp. nov., isolated from sediment cultured in situ.</title>
        <authorList>
            <person name="Zhao Z."/>
        </authorList>
    </citation>
    <scope>NUCLEOTIDE SEQUENCE [LARGE SCALE GENOMIC DNA]</scope>
    <source>
        <strain evidence="5 6">ZYL</strain>
    </source>
</reference>
<dbReference type="PANTHER" id="PTHR33154:SF33">
    <property type="entry name" value="TRANSCRIPTIONAL REPRESSOR SDPR"/>
    <property type="match status" value="1"/>
</dbReference>
<comment type="caution">
    <text evidence="5">The sequence shown here is derived from an EMBL/GenBank/DDBJ whole genome shotgun (WGS) entry which is preliminary data.</text>
</comment>
<dbReference type="InterPro" id="IPR011991">
    <property type="entry name" value="ArsR-like_HTH"/>
</dbReference>
<dbReference type="Gene3D" id="1.10.10.10">
    <property type="entry name" value="Winged helix-like DNA-binding domain superfamily/Winged helix DNA-binding domain"/>
    <property type="match status" value="1"/>
</dbReference>
<dbReference type="AlphaFoldDB" id="A0A2G4YVS8"/>
<dbReference type="InterPro" id="IPR051081">
    <property type="entry name" value="HTH_MetalResp_TranReg"/>
</dbReference>
<dbReference type="RefSeq" id="WP_099470818.1">
    <property type="nucleotide sequence ID" value="NZ_CP041025.1"/>
</dbReference>
<protein>
    <submittedName>
        <fullName evidence="5">Transcriptional regulator</fullName>
    </submittedName>
</protein>
<name>A0A2G4YVS8_9PROT</name>
<dbReference type="OrthoDB" id="7210994at2"/>
<dbReference type="GO" id="GO:0003677">
    <property type="term" value="F:DNA binding"/>
    <property type="evidence" value="ECO:0007669"/>
    <property type="project" value="UniProtKB-KW"/>
</dbReference>
<dbReference type="CDD" id="cd00090">
    <property type="entry name" value="HTH_ARSR"/>
    <property type="match status" value="1"/>
</dbReference>
<dbReference type="PROSITE" id="PS50987">
    <property type="entry name" value="HTH_ARSR_2"/>
    <property type="match status" value="1"/>
</dbReference>
<dbReference type="InterPro" id="IPR036390">
    <property type="entry name" value="WH_DNA-bd_sf"/>
</dbReference>
<proteinExistence type="predicted"/>
<accession>A0A2G4YVS8</accession>
<dbReference type="NCBIfam" id="NF033788">
    <property type="entry name" value="HTH_metalloreg"/>
    <property type="match status" value="1"/>
</dbReference>
<dbReference type="GO" id="GO:0003700">
    <property type="term" value="F:DNA-binding transcription factor activity"/>
    <property type="evidence" value="ECO:0007669"/>
    <property type="project" value="InterPro"/>
</dbReference>
<evidence type="ECO:0000313" key="6">
    <source>
        <dbReference type="Proteomes" id="UP000229730"/>
    </source>
</evidence>
<dbReference type="InterPro" id="IPR036388">
    <property type="entry name" value="WH-like_DNA-bd_sf"/>
</dbReference>
<evidence type="ECO:0000313" key="5">
    <source>
        <dbReference type="EMBL" id="PHZ86441.1"/>
    </source>
</evidence>
<dbReference type="PANTHER" id="PTHR33154">
    <property type="entry name" value="TRANSCRIPTIONAL REGULATOR, ARSR FAMILY"/>
    <property type="match status" value="1"/>
</dbReference>
<dbReference type="InParanoid" id="A0A2G4YVS8"/>
<keyword evidence="1" id="KW-0805">Transcription regulation</keyword>
<evidence type="ECO:0000259" key="4">
    <source>
        <dbReference type="PROSITE" id="PS50987"/>
    </source>
</evidence>
<dbReference type="Pfam" id="PF01022">
    <property type="entry name" value="HTH_5"/>
    <property type="match status" value="1"/>
</dbReference>